<dbReference type="AlphaFoldDB" id="A0A2S7EN79"/>
<keyword evidence="4" id="KW-1185">Reference proteome</keyword>
<dbReference type="PANTHER" id="PTHR39176:SF1">
    <property type="entry name" value="PERIPLASMIC PROTEIN"/>
    <property type="match status" value="1"/>
</dbReference>
<dbReference type="Proteomes" id="UP000238261">
    <property type="component" value="Unassembled WGS sequence"/>
</dbReference>
<dbReference type="EMBL" id="MDEG01000053">
    <property type="protein sequence ID" value="PPU92701.1"/>
    <property type="molecule type" value="Genomic_DNA"/>
</dbReference>
<evidence type="ECO:0000313" key="4">
    <source>
        <dbReference type="Proteomes" id="UP000238261"/>
    </source>
</evidence>
<feature type="compositionally biased region" description="Basic and acidic residues" evidence="1">
    <location>
        <begin position="35"/>
        <end position="53"/>
    </location>
</feature>
<dbReference type="Pfam" id="PF07007">
    <property type="entry name" value="LprI"/>
    <property type="match status" value="1"/>
</dbReference>
<dbReference type="InterPro" id="IPR009739">
    <property type="entry name" value="LprI-like_N"/>
</dbReference>
<comment type="caution">
    <text evidence="3">The sequence shown here is derived from an EMBL/GenBank/DDBJ whole genome shotgun (WGS) entry which is preliminary data.</text>
</comment>
<feature type="region of interest" description="Disordered" evidence="1">
    <location>
        <begin position="1"/>
        <end position="53"/>
    </location>
</feature>
<accession>A0A2S7EN79</accession>
<sequence>MDERNDADTRGASSPGKLTSGLSSSSAQKQAQAAHENDQLLEKALDEPAQQKRADLASQVRLRSSYKDCVKNSAGVTPALLDCNAEEYRYQDARLNKLYNERMLDLAKSQQSGLREKQRKWIKSRDKLCNLGGSLGGGQAEALERSSCHLNVTVKRGDELEAGAL</sequence>
<gene>
    <name evidence="3" type="ORF">XhyaCFBP1156_20985</name>
</gene>
<organism evidence="3 4">
    <name type="scientific">Xanthomonas hyacinthi</name>
    <dbReference type="NCBI Taxonomy" id="56455"/>
    <lineage>
        <taxon>Bacteria</taxon>
        <taxon>Pseudomonadati</taxon>
        <taxon>Pseudomonadota</taxon>
        <taxon>Gammaproteobacteria</taxon>
        <taxon>Lysobacterales</taxon>
        <taxon>Lysobacteraceae</taxon>
        <taxon>Xanthomonas</taxon>
    </lineage>
</organism>
<dbReference type="OrthoDB" id="7340239at2"/>
<dbReference type="PANTHER" id="PTHR39176">
    <property type="entry name" value="PERIPLASMIC PROTEIN-RELATED"/>
    <property type="match status" value="1"/>
</dbReference>
<evidence type="ECO:0000259" key="2">
    <source>
        <dbReference type="Pfam" id="PF07007"/>
    </source>
</evidence>
<feature type="compositionally biased region" description="Low complexity" evidence="1">
    <location>
        <begin position="13"/>
        <end position="34"/>
    </location>
</feature>
<evidence type="ECO:0000313" key="3">
    <source>
        <dbReference type="EMBL" id="PPU92701.1"/>
    </source>
</evidence>
<reference evidence="4" key="1">
    <citation type="submission" date="2016-08" db="EMBL/GenBank/DDBJ databases">
        <authorList>
            <person name="Merda D."/>
            <person name="Briand M."/>
            <person name="Taghouti G."/>
            <person name="Carrere S."/>
            <person name="Gouzy J."/>
            <person name="Portier P."/>
            <person name="Jacques M.-A."/>
            <person name="Fischer-Le Saux M."/>
        </authorList>
    </citation>
    <scope>NUCLEOTIDE SEQUENCE [LARGE SCALE GENOMIC DNA]</scope>
    <source>
        <strain evidence="4">CFBP1156</strain>
    </source>
</reference>
<dbReference type="Gene3D" id="1.20.1270.180">
    <property type="match status" value="1"/>
</dbReference>
<name>A0A2S7EN79_9XANT</name>
<proteinExistence type="predicted"/>
<protein>
    <recommendedName>
        <fullName evidence="2">Lysozyme inhibitor LprI-like N-terminal domain-containing protein</fullName>
    </recommendedName>
</protein>
<feature type="domain" description="Lysozyme inhibitor LprI-like N-terminal" evidence="2">
    <location>
        <begin position="71"/>
        <end position="160"/>
    </location>
</feature>
<evidence type="ECO:0000256" key="1">
    <source>
        <dbReference type="SAM" id="MobiDB-lite"/>
    </source>
</evidence>